<dbReference type="InterPro" id="IPR003616">
    <property type="entry name" value="Post-SET_dom"/>
</dbReference>
<name>A0AAW2QGQ1_SESRA</name>
<evidence type="ECO:0000256" key="4">
    <source>
        <dbReference type="ARBA" id="ARBA00022679"/>
    </source>
</evidence>
<keyword evidence="6" id="KW-0156">Chromatin regulator</keyword>
<evidence type="ECO:0000256" key="8">
    <source>
        <dbReference type="ARBA" id="ARBA00047571"/>
    </source>
</evidence>
<evidence type="ECO:0000256" key="5">
    <source>
        <dbReference type="ARBA" id="ARBA00022691"/>
    </source>
</evidence>
<dbReference type="Gene3D" id="2.170.270.10">
    <property type="entry name" value="SET domain"/>
    <property type="match status" value="1"/>
</dbReference>
<dbReference type="InterPro" id="IPR001214">
    <property type="entry name" value="SET_dom"/>
</dbReference>
<evidence type="ECO:0000256" key="6">
    <source>
        <dbReference type="ARBA" id="ARBA00022853"/>
    </source>
</evidence>
<reference evidence="13" key="2">
    <citation type="journal article" date="2024" name="Plant">
        <title>Genomic evolution and insights into agronomic trait innovations of Sesamum species.</title>
        <authorList>
            <person name="Miao H."/>
            <person name="Wang L."/>
            <person name="Qu L."/>
            <person name="Liu H."/>
            <person name="Sun Y."/>
            <person name="Le M."/>
            <person name="Wang Q."/>
            <person name="Wei S."/>
            <person name="Zheng Y."/>
            <person name="Lin W."/>
            <person name="Duan Y."/>
            <person name="Cao H."/>
            <person name="Xiong S."/>
            <person name="Wang X."/>
            <person name="Wei L."/>
            <person name="Li C."/>
            <person name="Ma Q."/>
            <person name="Ju M."/>
            <person name="Zhao R."/>
            <person name="Li G."/>
            <person name="Mu C."/>
            <person name="Tian Q."/>
            <person name="Mei H."/>
            <person name="Zhang T."/>
            <person name="Gao T."/>
            <person name="Zhang H."/>
        </authorList>
    </citation>
    <scope>NUCLEOTIDE SEQUENCE</scope>
    <source>
        <strain evidence="13">G02</strain>
    </source>
</reference>
<dbReference type="Pfam" id="PF00856">
    <property type="entry name" value="SET"/>
    <property type="match status" value="1"/>
</dbReference>
<comment type="catalytic activity">
    <reaction evidence="10">
        <text>N(6),N(6)-dimethyl-L-lysyl(4)-[histone H3] + S-adenosyl-L-methionine = N(6),N(6),N(6)-trimethyl-L-lysyl(4)-[histone H3] + S-adenosyl-L-homocysteine + H(+)</text>
        <dbReference type="Rhea" id="RHEA:60272"/>
        <dbReference type="Rhea" id="RHEA-COMP:15537"/>
        <dbReference type="Rhea" id="RHEA-COMP:15540"/>
        <dbReference type="ChEBI" id="CHEBI:15378"/>
        <dbReference type="ChEBI" id="CHEBI:57856"/>
        <dbReference type="ChEBI" id="CHEBI:59789"/>
        <dbReference type="ChEBI" id="CHEBI:61961"/>
        <dbReference type="ChEBI" id="CHEBI:61976"/>
    </reaction>
</comment>
<keyword evidence="5" id="KW-0949">S-adenosyl-L-methionine</keyword>
<feature type="domain" description="SET" evidence="11">
    <location>
        <begin position="1"/>
        <end position="139"/>
    </location>
</feature>
<comment type="catalytic activity">
    <reaction evidence="8">
        <text>L-lysyl(4)-[histone H3] + 3 S-adenosyl-L-methionine = N(6),N(6),N(6)-trimethyl-L-lysyl(4)-[histone H3] + 3 S-adenosyl-L-homocysteine + 3 H(+)</text>
        <dbReference type="Rhea" id="RHEA:60260"/>
        <dbReference type="Rhea" id="RHEA-COMP:15537"/>
        <dbReference type="Rhea" id="RHEA-COMP:15547"/>
        <dbReference type="ChEBI" id="CHEBI:15378"/>
        <dbReference type="ChEBI" id="CHEBI:29969"/>
        <dbReference type="ChEBI" id="CHEBI:57856"/>
        <dbReference type="ChEBI" id="CHEBI:59789"/>
        <dbReference type="ChEBI" id="CHEBI:61961"/>
        <dbReference type="EC" id="2.1.1.354"/>
    </reaction>
</comment>
<keyword evidence="3" id="KW-0489">Methyltransferase</keyword>
<feature type="non-terminal residue" evidence="13">
    <location>
        <position position="1"/>
    </location>
</feature>
<dbReference type="GO" id="GO:0140999">
    <property type="term" value="F:histone H3K4 trimethyltransferase activity"/>
    <property type="evidence" value="ECO:0007669"/>
    <property type="project" value="UniProtKB-EC"/>
</dbReference>
<dbReference type="SMART" id="SM00317">
    <property type="entry name" value="SET"/>
    <property type="match status" value="1"/>
</dbReference>
<evidence type="ECO:0000256" key="9">
    <source>
        <dbReference type="ARBA" id="ARBA00047583"/>
    </source>
</evidence>
<evidence type="ECO:0000256" key="1">
    <source>
        <dbReference type="ARBA" id="ARBA00004123"/>
    </source>
</evidence>
<dbReference type="InterPro" id="IPR044570">
    <property type="entry name" value="Set1-like"/>
</dbReference>
<dbReference type="GO" id="GO:0048188">
    <property type="term" value="C:Set1C/COMPASS complex"/>
    <property type="evidence" value="ECO:0007669"/>
    <property type="project" value="TreeGrafter"/>
</dbReference>
<gene>
    <name evidence="13" type="ORF">Sradi_3560800</name>
</gene>
<dbReference type="PANTHER" id="PTHR45814">
    <property type="entry name" value="HISTONE-LYSINE N-METHYLTRANSFERASE SETD1"/>
    <property type="match status" value="1"/>
</dbReference>
<comment type="caution">
    <text evidence="13">The sequence shown here is derived from an EMBL/GenBank/DDBJ whole genome shotgun (WGS) entry which is preliminary data.</text>
</comment>
<protein>
    <recommendedName>
        <fullName evidence="2">[histone H3]-lysine(4) N-trimethyltransferase</fullName>
        <ecNumber evidence="2">2.1.1.354</ecNumber>
    </recommendedName>
</protein>
<proteinExistence type="predicted"/>
<comment type="catalytic activity">
    <reaction evidence="9">
        <text>N(6)-methyl-L-lysyl(4)-[histone H3] + S-adenosyl-L-methionine = N(6),N(6)-dimethyl-L-lysyl(4)-[histone H3] + S-adenosyl-L-homocysteine + H(+)</text>
        <dbReference type="Rhea" id="RHEA:60268"/>
        <dbReference type="Rhea" id="RHEA-COMP:15540"/>
        <dbReference type="Rhea" id="RHEA-COMP:15543"/>
        <dbReference type="ChEBI" id="CHEBI:15378"/>
        <dbReference type="ChEBI" id="CHEBI:57856"/>
        <dbReference type="ChEBI" id="CHEBI:59789"/>
        <dbReference type="ChEBI" id="CHEBI:61929"/>
        <dbReference type="ChEBI" id="CHEBI:61976"/>
    </reaction>
</comment>
<dbReference type="GO" id="GO:0032259">
    <property type="term" value="P:methylation"/>
    <property type="evidence" value="ECO:0007669"/>
    <property type="project" value="UniProtKB-KW"/>
</dbReference>
<accession>A0AAW2QGQ1</accession>
<dbReference type="InterPro" id="IPR046341">
    <property type="entry name" value="SET_dom_sf"/>
</dbReference>
<feature type="domain" description="Post-SET" evidence="12">
    <location>
        <begin position="141"/>
        <end position="157"/>
    </location>
</feature>
<evidence type="ECO:0000313" key="13">
    <source>
        <dbReference type="EMBL" id="KAL0366707.1"/>
    </source>
</evidence>
<evidence type="ECO:0000256" key="10">
    <source>
        <dbReference type="ARBA" id="ARBA00049129"/>
    </source>
</evidence>
<dbReference type="EMBL" id="JACGWJ010000015">
    <property type="protein sequence ID" value="KAL0366707.1"/>
    <property type="molecule type" value="Genomic_DNA"/>
</dbReference>
<dbReference type="SUPFAM" id="SSF82199">
    <property type="entry name" value="SET domain"/>
    <property type="match status" value="1"/>
</dbReference>
<dbReference type="PANTHER" id="PTHR45814:SF2">
    <property type="entry name" value="HISTONE-LYSINE N-METHYLTRANSFERASE SETD1"/>
    <property type="match status" value="1"/>
</dbReference>
<comment type="subcellular location">
    <subcellularLocation>
        <location evidence="1">Nucleus</location>
    </subcellularLocation>
</comment>
<dbReference type="AlphaFoldDB" id="A0AAW2QGQ1"/>
<evidence type="ECO:0000256" key="3">
    <source>
        <dbReference type="ARBA" id="ARBA00022603"/>
    </source>
</evidence>
<dbReference type="EC" id="2.1.1.354" evidence="2"/>
<evidence type="ECO:0000256" key="2">
    <source>
        <dbReference type="ARBA" id="ARBA00012182"/>
    </source>
</evidence>
<dbReference type="CDD" id="cd10518">
    <property type="entry name" value="SET_SETD1-like"/>
    <property type="match status" value="1"/>
</dbReference>
<keyword evidence="4" id="KW-0808">Transferase</keyword>
<keyword evidence="7" id="KW-0539">Nucleus</keyword>
<reference evidence="13" key="1">
    <citation type="submission" date="2020-06" db="EMBL/GenBank/DDBJ databases">
        <authorList>
            <person name="Li T."/>
            <person name="Hu X."/>
            <person name="Zhang T."/>
            <person name="Song X."/>
            <person name="Zhang H."/>
            <person name="Dai N."/>
            <person name="Sheng W."/>
            <person name="Hou X."/>
            <person name="Wei L."/>
        </authorList>
    </citation>
    <scope>NUCLEOTIDE SEQUENCE</scope>
    <source>
        <strain evidence="13">G02</strain>
        <tissue evidence="13">Leaf</tissue>
    </source>
</reference>
<evidence type="ECO:0000259" key="12">
    <source>
        <dbReference type="PROSITE" id="PS50868"/>
    </source>
</evidence>
<sequence length="181" mass="20534">KSGIHGFGVFTKLPHRAGDMVIEYTGELIRAPVADRREHLIYNSLVEFKNHNIPLIGYPIKPLGQPSCSLCLGAGTYMFRIDDERVIDATRAGSIAHLINHSCEPNCYSRVISVNGDDHIIIFAKRDIEQWEELTFFSKDERLVCYCGFSRCRGVVNDIDAEERGTKLHVPRSELKDWQGE</sequence>
<evidence type="ECO:0000256" key="7">
    <source>
        <dbReference type="ARBA" id="ARBA00023242"/>
    </source>
</evidence>
<dbReference type="PROSITE" id="PS50868">
    <property type="entry name" value="POST_SET"/>
    <property type="match status" value="1"/>
</dbReference>
<dbReference type="PROSITE" id="PS50280">
    <property type="entry name" value="SET"/>
    <property type="match status" value="1"/>
</dbReference>
<organism evidence="13">
    <name type="scientific">Sesamum radiatum</name>
    <name type="common">Black benniseed</name>
    <dbReference type="NCBI Taxonomy" id="300843"/>
    <lineage>
        <taxon>Eukaryota</taxon>
        <taxon>Viridiplantae</taxon>
        <taxon>Streptophyta</taxon>
        <taxon>Embryophyta</taxon>
        <taxon>Tracheophyta</taxon>
        <taxon>Spermatophyta</taxon>
        <taxon>Magnoliopsida</taxon>
        <taxon>eudicotyledons</taxon>
        <taxon>Gunneridae</taxon>
        <taxon>Pentapetalae</taxon>
        <taxon>asterids</taxon>
        <taxon>lamiids</taxon>
        <taxon>Lamiales</taxon>
        <taxon>Pedaliaceae</taxon>
        <taxon>Sesamum</taxon>
    </lineage>
</organism>
<evidence type="ECO:0000259" key="11">
    <source>
        <dbReference type="PROSITE" id="PS50280"/>
    </source>
</evidence>